<accession>A0A8J5W2S4</accession>
<evidence type="ECO:0000256" key="1">
    <source>
        <dbReference type="SAM" id="MobiDB-lite"/>
    </source>
</evidence>
<feature type="region of interest" description="Disordered" evidence="1">
    <location>
        <begin position="1"/>
        <end position="49"/>
    </location>
</feature>
<reference evidence="2" key="2">
    <citation type="submission" date="2021-02" db="EMBL/GenBank/DDBJ databases">
        <authorList>
            <person name="Kimball J.A."/>
            <person name="Haas M.W."/>
            <person name="Macchietto M."/>
            <person name="Kono T."/>
            <person name="Duquette J."/>
            <person name="Shao M."/>
        </authorList>
    </citation>
    <scope>NUCLEOTIDE SEQUENCE</scope>
    <source>
        <tissue evidence="2">Fresh leaf tissue</tissue>
    </source>
</reference>
<dbReference type="AlphaFoldDB" id="A0A8J5W2S4"/>
<feature type="compositionally biased region" description="Low complexity" evidence="1">
    <location>
        <begin position="35"/>
        <end position="48"/>
    </location>
</feature>
<reference evidence="2" key="1">
    <citation type="journal article" date="2021" name="bioRxiv">
        <title>Whole Genome Assembly and Annotation of Northern Wild Rice, Zizania palustris L., Supports a Whole Genome Duplication in the Zizania Genus.</title>
        <authorList>
            <person name="Haas M."/>
            <person name="Kono T."/>
            <person name="Macchietto M."/>
            <person name="Millas R."/>
            <person name="McGilp L."/>
            <person name="Shao M."/>
            <person name="Duquette J."/>
            <person name="Hirsch C.N."/>
            <person name="Kimball J."/>
        </authorList>
    </citation>
    <scope>NUCLEOTIDE SEQUENCE</scope>
    <source>
        <tissue evidence="2">Fresh leaf tissue</tissue>
    </source>
</reference>
<evidence type="ECO:0000313" key="3">
    <source>
        <dbReference type="Proteomes" id="UP000729402"/>
    </source>
</evidence>
<protein>
    <submittedName>
        <fullName evidence="2">Uncharacterized protein</fullName>
    </submittedName>
</protein>
<dbReference type="EMBL" id="JAAALK010000283">
    <property type="protein sequence ID" value="KAG8071254.1"/>
    <property type="molecule type" value="Genomic_DNA"/>
</dbReference>
<gene>
    <name evidence="2" type="ORF">GUJ93_ZPchr0006g44037</name>
</gene>
<proteinExistence type="predicted"/>
<comment type="caution">
    <text evidence="2">The sequence shown here is derived from an EMBL/GenBank/DDBJ whole genome shotgun (WGS) entry which is preliminary data.</text>
</comment>
<keyword evidence="3" id="KW-1185">Reference proteome</keyword>
<dbReference type="Proteomes" id="UP000729402">
    <property type="component" value="Unassembled WGS sequence"/>
</dbReference>
<name>A0A8J5W2S4_ZIZPA</name>
<organism evidence="2 3">
    <name type="scientific">Zizania palustris</name>
    <name type="common">Northern wild rice</name>
    <dbReference type="NCBI Taxonomy" id="103762"/>
    <lineage>
        <taxon>Eukaryota</taxon>
        <taxon>Viridiplantae</taxon>
        <taxon>Streptophyta</taxon>
        <taxon>Embryophyta</taxon>
        <taxon>Tracheophyta</taxon>
        <taxon>Spermatophyta</taxon>
        <taxon>Magnoliopsida</taxon>
        <taxon>Liliopsida</taxon>
        <taxon>Poales</taxon>
        <taxon>Poaceae</taxon>
        <taxon>BOP clade</taxon>
        <taxon>Oryzoideae</taxon>
        <taxon>Oryzeae</taxon>
        <taxon>Zizaniinae</taxon>
        <taxon>Zizania</taxon>
    </lineage>
</organism>
<evidence type="ECO:0000313" key="2">
    <source>
        <dbReference type="EMBL" id="KAG8071254.1"/>
    </source>
</evidence>
<sequence>MAQHPHPTRSPHLLSIVQPASPTPHRLGSVDSFLPPSSTRRTPSTAASKYLPLHRRSCCGPGGRRRRLRAQDGAFDLAETFIGVH</sequence>